<evidence type="ECO:0000256" key="2">
    <source>
        <dbReference type="SAM" id="Phobius"/>
    </source>
</evidence>
<feature type="transmembrane region" description="Helical" evidence="2">
    <location>
        <begin position="23"/>
        <end position="40"/>
    </location>
</feature>
<keyword evidence="2" id="KW-0812">Transmembrane</keyword>
<keyword evidence="2" id="KW-0472">Membrane</keyword>
<reference evidence="3" key="1">
    <citation type="journal article" date="2024" name="ISME J.">
        <title>Pleomorphic viruses establish stable relationship with marine hyperthermophilic archaea.</title>
        <authorList>
            <person name="Baquero D.P."/>
            <person name="Bignon E.A."/>
            <person name="Krupovic M."/>
        </authorList>
    </citation>
    <scope>NUCLEOTIDE SEQUENCE</scope>
</reference>
<protein>
    <submittedName>
        <fullName evidence="3">Uncharacterized protein</fullName>
    </submittedName>
</protein>
<name>A0AAT9J7S0_9VIRU</name>
<dbReference type="EMBL" id="BK065158">
    <property type="protein sequence ID" value="DBA54686.1"/>
    <property type="molecule type" value="Genomic_DNA"/>
</dbReference>
<proteinExistence type="predicted"/>
<evidence type="ECO:0000313" key="3">
    <source>
        <dbReference type="EMBL" id="DBA54686.1"/>
    </source>
</evidence>
<gene>
    <name evidence="3" type="ORF">ThalV2_gp18</name>
</gene>
<accession>A0AAT9J7S0</accession>
<feature type="transmembrane region" description="Helical" evidence="2">
    <location>
        <begin position="202"/>
        <end position="222"/>
    </location>
</feature>
<feature type="compositionally biased region" description="Basic and acidic residues" evidence="1">
    <location>
        <begin position="301"/>
        <end position="320"/>
    </location>
</feature>
<evidence type="ECO:0000256" key="1">
    <source>
        <dbReference type="SAM" id="MobiDB-lite"/>
    </source>
</evidence>
<feature type="region of interest" description="Disordered" evidence="1">
    <location>
        <begin position="294"/>
        <end position="320"/>
    </location>
</feature>
<feature type="transmembrane region" description="Helical" evidence="2">
    <location>
        <begin position="84"/>
        <end position="105"/>
    </location>
</feature>
<sequence>MATIEAVQVFQGFTQLLQELNQSVSPIIGVLTFIAFVYDLKLKKGELVKRKTKRILFFKNIFEMSRSVRNFYLSVHDEIRPKKVIIPIFIGLFFSIVVATIEMYYESSILNLYIFKLSKLIELSMILSIALTASLVITFILIIFFYLVIIEPMNFKKLKEPIYKNLVFYSFIFWGNLLYIAISLSILFNTNIIPDIYPTKLSAYSLIILFFLFFFTILDRIIGTRIKRGVQRLIELDKIDDFRGIFPKLKICTSCGVISGNLWDLTDQSIFLKSIGIVSVPWDEISWIEVIENEEQSNETPEEREPKKPSNDCGELREGE</sequence>
<organism evidence="3">
    <name type="scientific">Pleomorphic virus ThalV2</name>
    <dbReference type="NCBI Taxonomy" id="3115753"/>
    <lineage>
        <taxon>Viruses</taxon>
        <taxon>Monodnaviria</taxon>
        <taxon>Trapavirae</taxon>
        <taxon>Saleviricota</taxon>
        <taxon>Huolimaviricetes</taxon>
        <taxon>Haloruvirales</taxon>
        <taxon>Pleolipoviridae</taxon>
    </lineage>
</organism>
<keyword evidence="2" id="KW-1133">Transmembrane helix</keyword>
<feature type="transmembrane region" description="Helical" evidence="2">
    <location>
        <begin position="125"/>
        <end position="150"/>
    </location>
</feature>
<feature type="transmembrane region" description="Helical" evidence="2">
    <location>
        <begin position="162"/>
        <end position="182"/>
    </location>
</feature>